<keyword evidence="3" id="KW-0560">Oxidoreductase</keyword>
<gene>
    <name evidence="5" type="ORF">FHETE_6748</name>
</gene>
<accession>A0A8H5WJJ3</accession>
<evidence type="ECO:0000256" key="1">
    <source>
        <dbReference type="ARBA" id="ARBA00022630"/>
    </source>
</evidence>
<dbReference type="PANTHER" id="PTHR46972">
    <property type="entry name" value="MONOOXYGENASE ASQM-RELATED"/>
    <property type="match status" value="1"/>
</dbReference>
<keyword evidence="6" id="KW-1185">Reference proteome</keyword>
<evidence type="ECO:0000313" key="6">
    <source>
        <dbReference type="Proteomes" id="UP000567885"/>
    </source>
</evidence>
<reference evidence="5 6" key="1">
    <citation type="submission" date="2020-05" db="EMBL/GenBank/DDBJ databases">
        <title>Identification and distribution of gene clusters putatively required for synthesis of sphingolipid metabolism inhibitors in phylogenetically diverse species of the filamentous fungus Fusarium.</title>
        <authorList>
            <person name="Kim H.-S."/>
            <person name="Busman M."/>
            <person name="Brown D.W."/>
            <person name="Divon H."/>
            <person name="Uhlig S."/>
            <person name="Proctor R.H."/>
        </authorList>
    </citation>
    <scope>NUCLEOTIDE SEQUENCE [LARGE SCALE GENOMIC DNA]</scope>
    <source>
        <strain evidence="5 6">NRRL 20693</strain>
    </source>
</reference>
<organism evidence="5 6">
    <name type="scientific">Fusarium heterosporum</name>
    <dbReference type="NCBI Taxonomy" id="42747"/>
    <lineage>
        <taxon>Eukaryota</taxon>
        <taxon>Fungi</taxon>
        <taxon>Dikarya</taxon>
        <taxon>Ascomycota</taxon>
        <taxon>Pezizomycotina</taxon>
        <taxon>Sordariomycetes</taxon>
        <taxon>Hypocreomycetidae</taxon>
        <taxon>Hypocreales</taxon>
        <taxon>Nectriaceae</taxon>
        <taxon>Fusarium</taxon>
        <taxon>Fusarium heterosporum species complex</taxon>
    </lineage>
</organism>
<dbReference type="SUPFAM" id="SSF51905">
    <property type="entry name" value="FAD/NAD(P)-binding domain"/>
    <property type="match status" value="1"/>
</dbReference>
<keyword evidence="2" id="KW-0274">FAD</keyword>
<dbReference type="OrthoDB" id="655030at2759"/>
<name>A0A8H5WJJ3_FUSHE</name>
<proteinExistence type="predicted"/>
<evidence type="ECO:0000256" key="3">
    <source>
        <dbReference type="ARBA" id="ARBA00023002"/>
    </source>
</evidence>
<feature type="non-terminal residue" evidence="5">
    <location>
        <position position="327"/>
    </location>
</feature>
<keyword evidence="1" id="KW-0285">Flavoprotein</keyword>
<comment type="caution">
    <text evidence="5">The sequence shown here is derived from an EMBL/GenBank/DDBJ whole genome shotgun (WGS) entry which is preliminary data.</text>
</comment>
<dbReference type="InterPro" id="IPR036188">
    <property type="entry name" value="FAD/NAD-bd_sf"/>
</dbReference>
<evidence type="ECO:0000313" key="5">
    <source>
        <dbReference type="EMBL" id="KAF5665132.1"/>
    </source>
</evidence>
<keyword evidence="4" id="KW-0503">Monooxygenase</keyword>
<dbReference type="Gene3D" id="3.50.50.60">
    <property type="entry name" value="FAD/NAD(P)-binding domain"/>
    <property type="match status" value="1"/>
</dbReference>
<dbReference type="PANTHER" id="PTHR46972:SF1">
    <property type="entry name" value="FAD DEPENDENT OXIDOREDUCTASE DOMAIN-CONTAINING PROTEIN"/>
    <property type="match status" value="1"/>
</dbReference>
<dbReference type="EMBL" id="JAAGWQ010000125">
    <property type="protein sequence ID" value="KAF5665132.1"/>
    <property type="molecule type" value="Genomic_DNA"/>
</dbReference>
<evidence type="ECO:0000256" key="2">
    <source>
        <dbReference type="ARBA" id="ARBA00022827"/>
    </source>
</evidence>
<protein>
    <submittedName>
        <fullName evidence="5">Salicylate hydroxylase</fullName>
    </submittedName>
</protein>
<dbReference type="Proteomes" id="UP000567885">
    <property type="component" value="Unassembled WGS sequence"/>
</dbReference>
<evidence type="ECO:0000256" key="4">
    <source>
        <dbReference type="ARBA" id="ARBA00023033"/>
    </source>
</evidence>
<sequence>MDWKSDRCHFLERKTIIVAGAGTAGSAFVVALRKLWEPEMAEPNIIIYDRDSPDQSAQREGYTVSLAGYNTSGGLVALNKMGLLQEVLDNAVSGLNGEGAFKIWGPSWNEHASFRHKPIEGLPSASVRIARSDLRRLLHDRLRPEDSVQWNSRCIAVHDLQNGRMRVRVARGQPGHEVVTEEDCDLLVAADGAHSKLREYLRPDDNLEFAGAVLRGGISRFEGPPPAPVDKDWGFMLSGTGVSCFFSPVDKNSIVWGVGNLEAERIPNLDMNDRSAIEEIIDRGLQLGEGLQEPFKTIVDRTDRATVFNMNAQDKKPFSHHNFDELG</sequence>
<dbReference type="AlphaFoldDB" id="A0A8H5WJJ3"/>
<dbReference type="GO" id="GO:0004497">
    <property type="term" value="F:monooxygenase activity"/>
    <property type="evidence" value="ECO:0007669"/>
    <property type="project" value="UniProtKB-KW"/>
</dbReference>